<dbReference type="EMBL" id="AUYB01000002">
    <property type="protein sequence ID" value="KZN48610.1"/>
    <property type="molecule type" value="Genomic_DNA"/>
</dbReference>
<protein>
    <recommendedName>
        <fullName evidence="3">DUF2750 domain-containing protein</fullName>
    </recommendedName>
</protein>
<dbReference type="Proteomes" id="UP000076643">
    <property type="component" value="Unassembled WGS sequence"/>
</dbReference>
<evidence type="ECO:0000313" key="1">
    <source>
        <dbReference type="EMBL" id="KZN48610.1"/>
    </source>
</evidence>
<accession>A0A167DAF1</accession>
<dbReference type="AlphaFoldDB" id="A0A167DAF1"/>
<reference evidence="1 2" key="1">
    <citation type="submission" date="2013-07" db="EMBL/GenBank/DDBJ databases">
        <title>Comparative Genomic and Metabolomic Analysis of Twelve Strains of Pseudoalteromonas luteoviolacea.</title>
        <authorList>
            <person name="Vynne N.G."/>
            <person name="Mansson M."/>
            <person name="Gram L."/>
        </authorList>
    </citation>
    <scope>NUCLEOTIDE SEQUENCE [LARGE SCALE GENOMIC DNA]</scope>
    <source>
        <strain evidence="1 2">DSM 6061</strain>
    </source>
</reference>
<dbReference type="RefSeq" id="WP_227008487.1">
    <property type="nucleotide sequence ID" value="NZ_AQHB01000041.1"/>
</dbReference>
<comment type="caution">
    <text evidence="1">The sequence shown here is derived from an EMBL/GenBank/DDBJ whole genome shotgun (WGS) entry which is preliminary data.</text>
</comment>
<gene>
    <name evidence="1" type="ORF">N475_06160</name>
</gene>
<organism evidence="1 2">
    <name type="scientific">Pseudoalteromonas luteoviolacea DSM 6061</name>
    <dbReference type="NCBI Taxonomy" id="1365250"/>
    <lineage>
        <taxon>Bacteria</taxon>
        <taxon>Pseudomonadati</taxon>
        <taxon>Pseudomonadota</taxon>
        <taxon>Gammaproteobacteria</taxon>
        <taxon>Alteromonadales</taxon>
        <taxon>Pseudoalteromonadaceae</taxon>
        <taxon>Pseudoalteromonas</taxon>
    </lineage>
</organism>
<sequence>MELRVRMGQSASQAAAFYKEVGSSGKLWTCKDAGGVPAPLKSNGQRAMPFWSSLSRVQKIIDTVSDYRKFEPYELTWSAFVTDWAPGLKKDGLLVGINWSGIYATGYDLDVSDVIANTSYHAKKFT</sequence>
<dbReference type="PATRIC" id="fig|1365250.3.peg.83"/>
<proteinExistence type="predicted"/>
<dbReference type="InterPro" id="IPR021284">
    <property type="entry name" value="DUF2750"/>
</dbReference>
<evidence type="ECO:0008006" key="3">
    <source>
        <dbReference type="Google" id="ProtNLM"/>
    </source>
</evidence>
<evidence type="ECO:0000313" key="2">
    <source>
        <dbReference type="Proteomes" id="UP000076643"/>
    </source>
</evidence>
<keyword evidence="2" id="KW-1185">Reference proteome</keyword>
<name>A0A167DAF1_9GAMM</name>
<dbReference type="Pfam" id="PF11042">
    <property type="entry name" value="DUF2750"/>
    <property type="match status" value="1"/>
</dbReference>